<feature type="transmembrane region" description="Helical" evidence="6">
    <location>
        <begin position="298"/>
        <end position="318"/>
    </location>
</feature>
<dbReference type="PANTHER" id="PTHR40074">
    <property type="entry name" value="O-ACETYLTRANSFERASE WECH"/>
    <property type="match status" value="1"/>
</dbReference>
<keyword evidence="3 6" id="KW-0812">Transmembrane</keyword>
<comment type="subcellular location">
    <subcellularLocation>
        <location evidence="1">Cell membrane</location>
        <topology evidence="1">Multi-pass membrane protein</topology>
    </subcellularLocation>
</comment>
<evidence type="ECO:0000256" key="2">
    <source>
        <dbReference type="ARBA" id="ARBA00022475"/>
    </source>
</evidence>
<dbReference type="AlphaFoldDB" id="A0A1Y2BSX5"/>
<dbReference type="GO" id="GO:0016413">
    <property type="term" value="F:O-acetyltransferase activity"/>
    <property type="evidence" value="ECO:0007669"/>
    <property type="project" value="TreeGrafter"/>
</dbReference>
<protein>
    <recommendedName>
        <fullName evidence="7">Acyltransferase 3 domain-containing protein</fullName>
    </recommendedName>
</protein>
<evidence type="ECO:0000313" key="9">
    <source>
        <dbReference type="Proteomes" id="UP000193920"/>
    </source>
</evidence>
<evidence type="ECO:0000313" key="8">
    <source>
        <dbReference type="EMBL" id="ORY37737.1"/>
    </source>
</evidence>
<feature type="transmembrane region" description="Helical" evidence="6">
    <location>
        <begin position="115"/>
        <end position="136"/>
    </location>
</feature>
<feature type="transmembrane region" description="Helical" evidence="6">
    <location>
        <begin position="405"/>
        <end position="426"/>
    </location>
</feature>
<dbReference type="InterPro" id="IPR002656">
    <property type="entry name" value="Acyl_transf_3_dom"/>
</dbReference>
<feature type="transmembrane region" description="Helical" evidence="6">
    <location>
        <begin position="200"/>
        <end position="218"/>
    </location>
</feature>
<keyword evidence="2" id="KW-1003">Cell membrane</keyword>
<feature type="transmembrane region" description="Helical" evidence="6">
    <location>
        <begin position="338"/>
        <end position="362"/>
    </location>
</feature>
<dbReference type="GO" id="GO:0005886">
    <property type="term" value="C:plasma membrane"/>
    <property type="evidence" value="ECO:0007669"/>
    <property type="project" value="UniProtKB-SubCell"/>
</dbReference>
<evidence type="ECO:0000256" key="5">
    <source>
        <dbReference type="ARBA" id="ARBA00023136"/>
    </source>
</evidence>
<keyword evidence="9" id="KW-1185">Reference proteome</keyword>
<feature type="transmembrane region" description="Helical" evidence="6">
    <location>
        <begin position="81"/>
        <end position="100"/>
    </location>
</feature>
<accession>A0A1Y2BSX5</accession>
<evidence type="ECO:0000256" key="4">
    <source>
        <dbReference type="ARBA" id="ARBA00022989"/>
    </source>
</evidence>
<feature type="transmembrane region" description="Helical" evidence="6">
    <location>
        <begin position="374"/>
        <end position="393"/>
    </location>
</feature>
<keyword evidence="5 6" id="KW-0472">Membrane</keyword>
<organism evidence="8 9">
    <name type="scientific">Neocallimastix californiae</name>
    <dbReference type="NCBI Taxonomy" id="1754190"/>
    <lineage>
        <taxon>Eukaryota</taxon>
        <taxon>Fungi</taxon>
        <taxon>Fungi incertae sedis</taxon>
        <taxon>Chytridiomycota</taxon>
        <taxon>Chytridiomycota incertae sedis</taxon>
        <taxon>Neocallimastigomycetes</taxon>
        <taxon>Neocallimastigales</taxon>
        <taxon>Neocallimastigaceae</taxon>
        <taxon>Neocallimastix</taxon>
    </lineage>
</organism>
<evidence type="ECO:0000256" key="1">
    <source>
        <dbReference type="ARBA" id="ARBA00004651"/>
    </source>
</evidence>
<keyword evidence="4 6" id="KW-1133">Transmembrane helix</keyword>
<dbReference type="OrthoDB" id="10421373at2759"/>
<feature type="transmembrane region" description="Helical" evidence="6">
    <location>
        <begin position="230"/>
        <end position="248"/>
    </location>
</feature>
<evidence type="ECO:0000259" key="7">
    <source>
        <dbReference type="Pfam" id="PF01757"/>
    </source>
</evidence>
<reference evidence="8 9" key="1">
    <citation type="submission" date="2016-08" db="EMBL/GenBank/DDBJ databases">
        <title>A Parts List for Fungal Cellulosomes Revealed by Comparative Genomics.</title>
        <authorList>
            <consortium name="DOE Joint Genome Institute"/>
            <person name="Haitjema C.H."/>
            <person name="Gilmore S.P."/>
            <person name="Henske J.K."/>
            <person name="Solomon K.V."/>
            <person name="De Groot R."/>
            <person name="Kuo A."/>
            <person name="Mondo S.J."/>
            <person name="Salamov A.A."/>
            <person name="Labutti K."/>
            <person name="Zhao Z."/>
            <person name="Chiniquy J."/>
            <person name="Barry K."/>
            <person name="Brewer H.M."/>
            <person name="Purvine S.O."/>
            <person name="Wright A.T."/>
            <person name="Boxma B."/>
            <person name="Van Alen T."/>
            <person name="Hackstein J.H."/>
            <person name="Baker S.E."/>
            <person name="Grigoriev I.V."/>
            <person name="O'Malley M.A."/>
        </authorList>
    </citation>
    <scope>NUCLEOTIDE SEQUENCE [LARGE SCALE GENOMIC DNA]</scope>
    <source>
        <strain evidence="8 9">G1</strain>
    </source>
</reference>
<dbReference type="PANTHER" id="PTHR40074:SF2">
    <property type="entry name" value="O-ACETYLTRANSFERASE WECH"/>
    <property type="match status" value="1"/>
</dbReference>
<evidence type="ECO:0000256" key="3">
    <source>
        <dbReference type="ARBA" id="ARBA00022692"/>
    </source>
</evidence>
<dbReference type="EMBL" id="MCOG01000141">
    <property type="protein sequence ID" value="ORY37737.1"/>
    <property type="molecule type" value="Genomic_DNA"/>
</dbReference>
<proteinExistence type="predicted"/>
<comment type="caution">
    <text evidence="8">The sequence shown here is derived from an EMBL/GenBank/DDBJ whole genome shotgun (WGS) entry which is preliminary data.</text>
</comment>
<sequence length="436" mass="51714">MNNKNDILNEDGIDNDNRIINVDAIDDENSIINVDAMDNENSIINVDALDDEKLKLLNEADEIKSQTIHIHNKKHVYWIDALRILSSYMVILVHCCHYGLKGDKFLSNNWYGSRFWNALCRPCVPHFIMISGVLFLDPNRKITISKMYKKYIFSIVKSLLFWNVIYVTVDKFVIIGIRKRYKWDRKLIFSVYEEFLEGRYHLWYLYMCIGLYVLTPFVRQLCKDEKIMKYFLVISLLIIQVISFLICLARNCHKSWYINVLEVVLGKFKLSMIEGYTSLFILGYYFNSHEIQSKLKFFFIFLVGVISSLSTYILQLIFSRKYKKEIKDFEDYLCINVTLASIAIFVFFKYPVHYILESYIFSYAKFIKVILKKISGLTMGIYVVHICWLDLFYELNVRYYNMNQLLFLPVHALLTWIVCALTIFIMKKIPLIKDFV</sequence>
<dbReference type="Pfam" id="PF01757">
    <property type="entry name" value="Acyl_transf_3"/>
    <property type="match status" value="1"/>
</dbReference>
<dbReference type="GO" id="GO:0009246">
    <property type="term" value="P:enterobacterial common antigen biosynthetic process"/>
    <property type="evidence" value="ECO:0007669"/>
    <property type="project" value="TreeGrafter"/>
</dbReference>
<name>A0A1Y2BSX5_9FUNG</name>
<feature type="transmembrane region" description="Helical" evidence="6">
    <location>
        <begin position="148"/>
        <end position="169"/>
    </location>
</feature>
<gene>
    <name evidence="8" type="ORF">LY90DRAFT_511147</name>
</gene>
<dbReference type="Proteomes" id="UP000193920">
    <property type="component" value="Unassembled WGS sequence"/>
</dbReference>
<evidence type="ECO:0000256" key="6">
    <source>
        <dbReference type="SAM" id="Phobius"/>
    </source>
</evidence>
<feature type="domain" description="Acyltransferase 3" evidence="7">
    <location>
        <begin position="77"/>
        <end position="421"/>
    </location>
</feature>